<comment type="similarity">
    <text evidence="11">Belongs to the ELO family.</text>
</comment>
<sequence>MLSRSSTPPSPTQNTRRGLAGRWRSTSPCIQLCTCKYPTDDTTKYVRSHELVDCSYFGVRALKIQTPRPVAKFITTIQIVQFVISCYIFADLVVIKTYNQIPDCAVSWNVLSIGGLMYLSYLYLFAEFFYNAYIKKRSPTKSTKSQ</sequence>
<evidence type="ECO:0000256" key="8">
    <source>
        <dbReference type="ARBA" id="ARBA00023098"/>
    </source>
</evidence>
<evidence type="ECO:0000256" key="6">
    <source>
        <dbReference type="ARBA" id="ARBA00022832"/>
    </source>
</evidence>
<evidence type="ECO:0000256" key="9">
    <source>
        <dbReference type="ARBA" id="ARBA00023136"/>
    </source>
</evidence>
<dbReference type="Pfam" id="PF01151">
    <property type="entry name" value="ELO"/>
    <property type="match status" value="1"/>
</dbReference>
<evidence type="ECO:0000256" key="2">
    <source>
        <dbReference type="ARBA" id="ARBA00005194"/>
    </source>
</evidence>
<dbReference type="GO" id="GO:0019367">
    <property type="term" value="P:fatty acid elongation, saturated fatty acid"/>
    <property type="evidence" value="ECO:0007669"/>
    <property type="project" value="TreeGrafter"/>
</dbReference>
<proteinExistence type="inferred from homology"/>
<dbReference type="PANTHER" id="PTHR11157">
    <property type="entry name" value="FATTY ACID ACYL TRANSFERASE-RELATED"/>
    <property type="match status" value="1"/>
</dbReference>
<dbReference type="GO" id="GO:0030148">
    <property type="term" value="P:sphingolipid biosynthetic process"/>
    <property type="evidence" value="ECO:0007669"/>
    <property type="project" value="TreeGrafter"/>
</dbReference>
<reference evidence="14" key="1">
    <citation type="journal article" date="2015" name="Nat. Genet.">
        <title>The genome and transcriptome of the zoonotic hookworm Ancylostoma ceylanicum identify infection-specific gene families.</title>
        <authorList>
            <person name="Schwarz E.M."/>
            <person name="Hu Y."/>
            <person name="Antoshechkin I."/>
            <person name="Miller M.M."/>
            <person name="Sternberg P.W."/>
            <person name="Aroian R.V."/>
        </authorList>
    </citation>
    <scope>NUCLEOTIDE SEQUENCE</scope>
    <source>
        <strain evidence="14">HY135</strain>
    </source>
</reference>
<dbReference type="InterPro" id="IPR002076">
    <property type="entry name" value="ELO_fam"/>
</dbReference>
<evidence type="ECO:0000256" key="7">
    <source>
        <dbReference type="ARBA" id="ARBA00022989"/>
    </source>
</evidence>
<dbReference type="AlphaFoldDB" id="A0A016UDZ8"/>
<keyword evidence="5 11" id="KW-0812">Transmembrane</keyword>
<comment type="catalytic activity">
    <reaction evidence="11">
        <text>a very-long-chain acyl-CoA + malonyl-CoA + H(+) = a very-long-chain 3-oxoacyl-CoA + CO2 + CoA</text>
        <dbReference type="Rhea" id="RHEA:32727"/>
        <dbReference type="ChEBI" id="CHEBI:15378"/>
        <dbReference type="ChEBI" id="CHEBI:16526"/>
        <dbReference type="ChEBI" id="CHEBI:57287"/>
        <dbReference type="ChEBI" id="CHEBI:57384"/>
        <dbReference type="ChEBI" id="CHEBI:90725"/>
        <dbReference type="ChEBI" id="CHEBI:90736"/>
        <dbReference type="EC" id="2.3.1.199"/>
    </reaction>
</comment>
<organism evidence="13 14">
    <name type="scientific">Ancylostoma ceylanicum</name>
    <dbReference type="NCBI Taxonomy" id="53326"/>
    <lineage>
        <taxon>Eukaryota</taxon>
        <taxon>Metazoa</taxon>
        <taxon>Ecdysozoa</taxon>
        <taxon>Nematoda</taxon>
        <taxon>Chromadorea</taxon>
        <taxon>Rhabditida</taxon>
        <taxon>Rhabditina</taxon>
        <taxon>Rhabditomorpha</taxon>
        <taxon>Strongyloidea</taxon>
        <taxon>Ancylostomatidae</taxon>
        <taxon>Ancylostomatinae</taxon>
        <taxon>Ancylostoma</taxon>
    </lineage>
</organism>
<dbReference type="EMBL" id="JARK01001379">
    <property type="protein sequence ID" value="EYC13529.1"/>
    <property type="molecule type" value="Genomic_DNA"/>
</dbReference>
<dbReference type="EC" id="2.3.1.199" evidence="11"/>
<gene>
    <name evidence="13" type="primary">Acey_s0043.g768</name>
    <name evidence="13" type="synonym">Acey-elo-2</name>
    <name evidence="13" type="ORF">Y032_0043g768</name>
</gene>
<evidence type="ECO:0000256" key="1">
    <source>
        <dbReference type="ARBA" id="ARBA00004141"/>
    </source>
</evidence>
<keyword evidence="7 11" id="KW-1133">Transmembrane helix</keyword>
<evidence type="ECO:0000256" key="5">
    <source>
        <dbReference type="ARBA" id="ARBA00022692"/>
    </source>
</evidence>
<dbReference type="PANTHER" id="PTHR11157:SF30">
    <property type="entry name" value="ELONGATION OF LONG CHAIN FATTY ACIDS PROTEIN 2"/>
    <property type="match status" value="1"/>
</dbReference>
<keyword evidence="6 11" id="KW-0276">Fatty acid metabolism</keyword>
<protein>
    <recommendedName>
        <fullName evidence="11">Elongation of very long chain fatty acids protein</fullName>
        <ecNumber evidence="11">2.3.1.199</ecNumber>
    </recommendedName>
    <alternativeName>
        <fullName evidence="11">Very-long-chain 3-oxoacyl-CoA synthase</fullName>
    </alternativeName>
</protein>
<evidence type="ECO:0000256" key="12">
    <source>
        <dbReference type="SAM" id="MobiDB-lite"/>
    </source>
</evidence>
<evidence type="ECO:0000256" key="3">
    <source>
        <dbReference type="ARBA" id="ARBA00022516"/>
    </source>
</evidence>
<dbReference type="UniPathway" id="UPA00094"/>
<comment type="pathway">
    <text evidence="2">Lipid metabolism; fatty acid biosynthesis.</text>
</comment>
<evidence type="ECO:0000256" key="11">
    <source>
        <dbReference type="RuleBase" id="RU361115"/>
    </source>
</evidence>
<evidence type="ECO:0000256" key="10">
    <source>
        <dbReference type="ARBA" id="ARBA00023160"/>
    </source>
</evidence>
<feature type="compositionally biased region" description="Polar residues" evidence="12">
    <location>
        <begin position="1"/>
        <end position="16"/>
    </location>
</feature>
<evidence type="ECO:0000256" key="4">
    <source>
        <dbReference type="ARBA" id="ARBA00022679"/>
    </source>
</evidence>
<keyword evidence="14" id="KW-1185">Reference proteome</keyword>
<comment type="caution">
    <text evidence="13">The sequence shown here is derived from an EMBL/GenBank/DDBJ whole genome shotgun (WGS) entry which is preliminary data.</text>
</comment>
<keyword evidence="10 11" id="KW-0275">Fatty acid biosynthesis</keyword>
<dbReference type="GO" id="GO:0042761">
    <property type="term" value="P:very long-chain fatty acid biosynthetic process"/>
    <property type="evidence" value="ECO:0007669"/>
    <property type="project" value="TreeGrafter"/>
</dbReference>
<name>A0A016UDZ8_9BILA</name>
<dbReference type="GO" id="GO:0005789">
    <property type="term" value="C:endoplasmic reticulum membrane"/>
    <property type="evidence" value="ECO:0007669"/>
    <property type="project" value="TreeGrafter"/>
</dbReference>
<feature type="region of interest" description="Disordered" evidence="12">
    <location>
        <begin position="1"/>
        <end position="20"/>
    </location>
</feature>
<keyword evidence="3 11" id="KW-0444">Lipid biosynthesis</keyword>
<evidence type="ECO:0000313" key="13">
    <source>
        <dbReference type="EMBL" id="EYC13529.1"/>
    </source>
</evidence>
<feature type="transmembrane region" description="Helical" evidence="11">
    <location>
        <begin position="70"/>
        <end position="90"/>
    </location>
</feature>
<dbReference type="GO" id="GO:0034625">
    <property type="term" value="P:fatty acid elongation, monounsaturated fatty acid"/>
    <property type="evidence" value="ECO:0007669"/>
    <property type="project" value="TreeGrafter"/>
</dbReference>
<keyword evidence="4 11" id="KW-0808">Transferase</keyword>
<dbReference type="GO" id="GO:0034626">
    <property type="term" value="P:fatty acid elongation, polyunsaturated fatty acid"/>
    <property type="evidence" value="ECO:0007669"/>
    <property type="project" value="TreeGrafter"/>
</dbReference>
<dbReference type="GO" id="GO:0009922">
    <property type="term" value="F:fatty acid elongase activity"/>
    <property type="evidence" value="ECO:0007669"/>
    <property type="project" value="UniProtKB-EC"/>
</dbReference>
<accession>A0A016UDZ8</accession>
<comment type="caution">
    <text evidence="11">Lacks conserved residue(s) required for the propagation of feature annotation.</text>
</comment>
<dbReference type="Proteomes" id="UP000024635">
    <property type="component" value="Unassembled WGS sequence"/>
</dbReference>
<keyword evidence="8 11" id="KW-0443">Lipid metabolism</keyword>
<evidence type="ECO:0000313" key="14">
    <source>
        <dbReference type="Proteomes" id="UP000024635"/>
    </source>
</evidence>
<keyword evidence="9 11" id="KW-0472">Membrane</keyword>
<dbReference type="OrthoDB" id="10259681at2759"/>
<feature type="transmembrane region" description="Helical" evidence="11">
    <location>
        <begin position="110"/>
        <end position="134"/>
    </location>
</feature>
<comment type="subcellular location">
    <subcellularLocation>
        <location evidence="1">Membrane</location>
        <topology evidence="1">Multi-pass membrane protein</topology>
    </subcellularLocation>
</comment>